<organism evidence="3">
    <name type="scientific">Streptomyces sp. NBC_00148</name>
    <dbReference type="NCBI Taxonomy" id="2903626"/>
    <lineage>
        <taxon>Bacteria</taxon>
        <taxon>Bacillati</taxon>
        <taxon>Actinomycetota</taxon>
        <taxon>Actinomycetes</taxon>
        <taxon>Kitasatosporales</taxon>
        <taxon>Streptomycetaceae</taxon>
        <taxon>Streptomyces</taxon>
    </lineage>
</organism>
<dbReference type="InterPro" id="IPR029058">
    <property type="entry name" value="AB_hydrolase_fold"/>
</dbReference>
<proteinExistence type="predicted"/>
<dbReference type="SUPFAM" id="SSF53474">
    <property type="entry name" value="alpha/beta-Hydrolases"/>
    <property type="match status" value="1"/>
</dbReference>
<evidence type="ECO:0000256" key="1">
    <source>
        <dbReference type="ARBA" id="ARBA00022801"/>
    </source>
</evidence>
<dbReference type="PRINTS" id="PR00412">
    <property type="entry name" value="EPOXHYDRLASE"/>
</dbReference>
<evidence type="ECO:0000313" key="3">
    <source>
        <dbReference type="EMBL" id="WTQ78129.1"/>
    </source>
</evidence>
<feature type="domain" description="AB hydrolase-1" evidence="2">
    <location>
        <begin position="38"/>
        <end position="284"/>
    </location>
</feature>
<dbReference type="Gene3D" id="3.40.50.1820">
    <property type="entry name" value="alpha/beta hydrolase"/>
    <property type="match status" value="1"/>
</dbReference>
<sequence>MSTFHVDHQDSSAFTHGMADIEPGLRLHYVTAGHGDRTIVLVHGFPQTWWEWHRVIQPLVDAGYRVVAPDYRGAGHSFRPLAGYDKWTMAGDLHRLLHEHLGVREPVVMVGHDIGLMVAYAYAQRFRDDVSHLVTMDAPLPGTAVFDRLRSDPRVWHFAFHGARDVAEMLVAGRERQYLQTFFGVRNSDPSALSDRDFDTYVAAYSAPGAMRAGFEVYRAFDQDAADNRAALARNGKLTVPVLAVGGAMSTSGALIEEMMLEVAEQVTGLIVAGTAHWIAEENPEAFIAALLRFVAVD</sequence>
<dbReference type="PANTHER" id="PTHR43329">
    <property type="entry name" value="EPOXIDE HYDROLASE"/>
    <property type="match status" value="1"/>
</dbReference>
<dbReference type="GO" id="GO:0016787">
    <property type="term" value="F:hydrolase activity"/>
    <property type="evidence" value="ECO:0007669"/>
    <property type="project" value="UniProtKB-KW"/>
</dbReference>
<dbReference type="AlphaFoldDB" id="A0AAU1M3I4"/>
<accession>A0AAU1M3I4</accession>
<evidence type="ECO:0000259" key="2">
    <source>
        <dbReference type="Pfam" id="PF00561"/>
    </source>
</evidence>
<keyword evidence="1 3" id="KW-0378">Hydrolase</keyword>
<name>A0AAU1M3I4_9ACTN</name>
<gene>
    <name evidence="3" type="ORF">OG222_35525</name>
</gene>
<protein>
    <submittedName>
        <fullName evidence="3">Alpha/beta hydrolase</fullName>
    </submittedName>
</protein>
<dbReference type="InterPro" id="IPR000639">
    <property type="entry name" value="Epox_hydrolase-like"/>
</dbReference>
<dbReference type="EMBL" id="CP108169">
    <property type="protein sequence ID" value="WTQ78129.1"/>
    <property type="molecule type" value="Genomic_DNA"/>
</dbReference>
<dbReference type="Pfam" id="PF00561">
    <property type="entry name" value="Abhydrolase_1"/>
    <property type="match status" value="1"/>
</dbReference>
<reference evidence="3" key="1">
    <citation type="submission" date="2022-10" db="EMBL/GenBank/DDBJ databases">
        <title>The complete genomes of actinobacterial strains from the NBC collection.</title>
        <authorList>
            <person name="Joergensen T.S."/>
            <person name="Alvarez Arevalo M."/>
            <person name="Sterndorff E.B."/>
            <person name="Faurdal D."/>
            <person name="Vuksanovic O."/>
            <person name="Mourched A.-S."/>
            <person name="Charusanti P."/>
            <person name="Shaw S."/>
            <person name="Blin K."/>
            <person name="Weber T."/>
        </authorList>
    </citation>
    <scope>NUCLEOTIDE SEQUENCE</scope>
    <source>
        <strain evidence="3">NBC_00148</strain>
    </source>
</reference>
<dbReference type="InterPro" id="IPR000073">
    <property type="entry name" value="AB_hydrolase_1"/>
</dbReference>